<accession>B1JAM3</accession>
<keyword evidence="1" id="KW-1133">Transmembrane helix</keyword>
<feature type="domain" description="Type VI secretion system IcmF C-terminal" evidence="2">
    <location>
        <begin position="976"/>
        <end position="1076"/>
    </location>
</feature>
<proteinExistence type="predicted"/>
<keyword evidence="1" id="KW-0812">Transmembrane</keyword>
<feature type="domain" description="IcmF-related" evidence="3">
    <location>
        <begin position="419"/>
        <end position="713"/>
    </location>
</feature>
<dbReference type="InterPro" id="IPR009612">
    <property type="entry name" value="IcmF-rel"/>
</dbReference>
<evidence type="ECO:0000256" key="1">
    <source>
        <dbReference type="SAM" id="Phobius"/>
    </source>
</evidence>
<dbReference type="eggNOG" id="COG3523">
    <property type="taxonomic scope" value="Bacteria"/>
</dbReference>
<dbReference type="InterPro" id="IPR010623">
    <property type="entry name" value="IcmF_C"/>
</dbReference>
<dbReference type="InterPro" id="IPR048677">
    <property type="entry name" value="TssM1_hel"/>
</dbReference>
<dbReference type="InterPro" id="IPR053156">
    <property type="entry name" value="T6SS_TssM-like"/>
</dbReference>
<dbReference type="STRING" id="390235.PputW619_3247"/>
<dbReference type="Pfam" id="PF06744">
    <property type="entry name" value="IcmF_C"/>
    <property type="match status" value="1"/>
</dbReference>
<evidence type="ECO:0000259" key="4">
    <source>
        <dbReference type="Pfam" id="PF21070"/>
    </source>
</evidence>
<feature type="transmembrane region" description="Helical" evidence="1">
    <location>
        <begin position="47"/>
        <end position="68"/>
    </location>
</feature>
<feature type="domain" description="Type VI secretion system component TssM1 helical" evidence="4">
    <location>
        <begin position="861"/>
        <end position="964"/>
    </location>
</feature>
<dbReference type="PANTHER" id="PTHR36153:SF1">
    <property type="entry name" value="TYPE VI SECRETION SYSTEM COMPONENT TSSM1"/>
    <property type="match status" value="1"/>
</dbReference>
<dbReference type="Pfam" id="PF21070">
    <property type="entry name" value="IcmF_helical"/>
    <property type="match status" value="1"/>
</dbReference>
<organism evidence="5">
    <name type="scientific">Pseudomonas putida (strain W619)</name>
    <dbReference type="NCBI Taxonomy" id="390235"/>
    <lineage>
        <taxon>Bacteria</taxon>
        <taxon>Pseudomonadati</taxon>
        <taxon>Pseudomonadota</taxon>
        <taxon>Gammaproteobacteria</taxon>
        <taxon>Pseudomonadales</taxon>
        <taxon>Pseudomonadaceae</taxon>
        <taxon>Pseudomonas</taxon>
    </lineage>
</organism>
<dbReference type="Pfam" id="PF06761">
    <property type="entry name" value="IcmF-related"/>
    <property type="match status" value="1"/>
</dbReference>
<dbReference type="HOGENOM" id="CLU_003353_0_0_6"/>
<dbReference type="AlphaFoldDB" id="B1JAM3"/>
<evidence type="ECO:0000313" key="5">
    <source>
        <dbReference type="EMBL" id="ACA73735.1"/>
    </source>
</evidence>
<sequence precursor="true">MQFKRARLLIVVLSFALLILVLAGVALWLYPSGLNFAFGSVQGWDLSVVLPGIAFLIVLVTVGGLVLARRFGASSYHHLTEGGAQPVAEIRSKALHAFYGAAADSRPLSRMYLRQQYGWFWSRRVQVLLVVGEPAQVNAIVPGLIERQWLSGRAVVLLYGGSLLSKPDTTLLDKWQQQFRWRGIDGVVWALSERQLDDAASMSASIHHLQEMSRYLGRQLPVHVWQICESHWDQSERGIEAVGGLLPTRRAIAHWEEHLGALQRSLREQGLAQMQVQIAHDFLLRLARNLQVDGAARWYRLIESLSGSGSRGIQVRGVWFSLPVQRPELSTTIEHHWPEDPAWSGILNDRSARARRLGWHPARVAYVSALGLASIWGIGLVLSFASNRAEVGQIAAAYSALQQPVAGTDTKQALGEMVRELSRLDYRSEHGAPWYQRFGLNRSQDLREAVWPLYTQANSQLLRDPAVSELEKRLKALVNLPPASPLRAKRAQQTYAYLKAYLMLARPEKADAAFLVQTLGATEPALWTFYGEHLPEHPDWAIKADLRLIAQTRQVLLRALGQRNAESSLYQQVLDTAANHYPALGLQQMVGDTDASALFTSAEQVPGVFTRQAWEGQVRAAIEEAAQARREEIDWVLSDHPNDIAKALSPEQLRERLTTRYFQDYSSAWLSFLNSLRWRQGHGLSDVIAQLTLMSDVRQSPLIALMNTLSYQGQAGFRGQALADSLIESAQKLVGQKAAPIVDQLPQTPSGPLDSTFGPLLSLLGKEADGRMSDDRLSLQTFLTRVTAVRLKLQQVVTAPDPEAMIQVLAQTVFQGKGADLTDIQAYGNLIAASLGADWGPAANTLFVRPLDQAWQQILLPSSAGLNRAWQRAIVDEWQGAFSGRYPFAATSSDASLPMLGQMIRADSGRIEQFLAQQLMGLLRKEGSRWVADSRQSQGLRFNPDFLTAINQLSQLADVLYTDGGMGVSFELQGKPVRDVVQTTFVLNGEKHHYFNQRESWQRFRWPGQGDHPGISLTWSSVHTGERLFADYQGTWGLIRLLEQANVMALDDGDSRFRVVLDAPDGLGLTWHLRTELGEGPLALLKLRGFSLPREIFLVEGRDTPQYSQNGGYE</sequence>
<keyword evidence="1" id="KW-0472">Membrane</keyword>
<reference evidence="5" key="1">
    <citation type="submission" date="2008-02" db="EMBL/GenBank/DDBJ databases">
        <title>Complete sequence of Psuedomonas putida W619.</title>
        <authorList>
            <consortium name="US DOE Joint Genome Institute"/>
            <person name="Copeland A."/>
            <person name="Lucas S."/>
            <person name="Lapidus A."/>
            <person name="Barry K."/>
            <person name="Detter J.C."/>
            <person name="Glavina del Rio T."/>
            <person name="Dalin E."/>
            <person name="Tice H."/>
            <person name="Pitluck S."/>
            <person name="Chain P."/>
            <person name="Malfatti S."/>
            <person name="Shin M."/>
            <person name="Vergez L."/>
            <person name="Schmutz J."/>
            <person name="Larimer F."/>
            <person name="Land M."/>
            <person name="Hauser L."/>
            <person name="Kyrpides N."/>
            <person name="Kim E."/>
            <person name="Taghavi S."/>
            <person name="Vangronsveld D."/>
            <person name="van der Lelie D."/>
            <person name="Richardson P."/>
        </authorList>
    </citation>
    <scope>NUCLEOTIDE SEQUENCE</scope>
    <source>
        <strain evidence="5">W619</strain>
    </source>
</reference>
<name>B1JAM3_PSEPW</name>
<evidence type="ECO:0000259" key="2">
    <source>
        <dbReference type="Pfam" id="PF06744"/>
    </source>
</evidence>
<dbReference type="EMBL" id="CP000949">
    <property type="protein sequence ID" value="ACA73735.1"/>
    <property type="molecule type" value="Genomic_DNA"/>
</dbReference>
<feature type="transmembrane region" description="Helical" evidence="1">
    <location>
        <begin position="364"/>
        <end position="385"/>
    </location>
</feature>
<dbReference type="PANTHER" id="PTHR36153">
    <property type="entry name" value="INNER MEMBRANE PROTEIN-RELATED"/>
    <property type="match status" value="1"/>
</dbReference>
<evidence type="ECO:0000259" key="3">
    <source>
        <dbReference type="Pfam" id="PF06761"/>
    </source>
</evidence>
<dbReference type="OrthoDB" id="9758229at2"/>
<dbReference type="KEGG" id="ppw:PputW619_3247"/>
<protein>
    <submittedName>
        <fullName evidence="5">ImcF domain protein</fullName>
    </submittedName>
</protein>
<gene>
    <name evidence="5" type="ordered locus">PputW619_3247</name>
</gene>